<keyword evidence="4 10" id="KW-0547">Nucleotide-binding</keyword>
<evidence type="ECO:0000256" key="10">
    <source>
        <dbReference type="RuleBase" id="RU363035"/>
    </source>
</evidence>
<dbReference type="InterPro" id="IPR009080">
    <property type="entry name" value="tRNAsynth_Ia_anticodon-bd"/>
</dbReference>
<dbReference type="EnsemblMetazoa" id="AALB001316-RA">
    <property type="protein sequence ID" value="AALB001316-PA"/>
    <property type="gene ID" value="AALB001316"/>
</dbReference>
<dbReference type="PANTHER" id="PTHR45794:SF1">
    <property type="entry name" value="LEUCINE--TRNA LIGASE, CYTOPLASMIC"/>
    <property type="match status" value="1"/>
</dbReference>
<dbReference type="Pfam" id="PF22947">
    <property type="entry name" value="ULD_3"/>
    <property type="match status" value="1"/>
</dbReference>
<dbReference type="GO" id="GO:0006429">
    <property type="term" value="P:leucyl-tRNA aminoacylation"/>
    <property type="evidence" value="ECO:0007669"/>
    <property type="project" value="InterPro"/>
</dbReference>
<keyword evidence="5 10" id="KW-0067">ATP-binding</keyword>
<feature type="domain" description="Methionyl/Valyl/Leucyl/Isoleucyl-tRNA synthetase anticodon-binding" evidence="13">
    <location>
        <begin position="800"/>
        <end position="901"/>
    </location>
</feature>
<dbReference type="VEuPathDB" id="VectorBase:AALB20_037076"/>
<dbReference type="RefSeq" id="XP_035795647.1">
    <property type="nucleotide sequence ID" value="XM_035939754.1"/>
</dbReference>
<dbReference type="InterPro" id="IPR002300">
    <property type="entry name" value="aa-tRNA-synth_Ia"/>
</dbReference>
<dbReference type="InterPro" id="IPR054509">
    <property type="entry name" value="LARS1_ULD"/>
</dbReference>
<dbReference type="FunFam" id="3.40.50.620:FF:000326">
    <property type="entry name" value="Leucine--tRNA ligase, cytoplasmic"/>
    <property type="match status" value="1"/>
</dbReference>
<dbReference type="InterPro" id="IPR004493">
    <property type="entry name" value="Leu-tRNA-synth_Ia_arc/euk"/>
</dbReference>
<evidence type="ECO:0000256" key="5">
    <source>
        <dbReference type="ARBA" id="ARBA00022840"/>
    </source>
</evidence>
<dbReference type="InterPro" id="IPR015413">
    <property type="entry name" value="Methionyl/Leucyl_tRNA_Synth"/>
</dbReference>
<dbReference type="InterPro" id="IPR055416">
    <property type="entry name" value="RBD_LARS1"/>
</dbReference>
<dbReference type="SUPFAM" id="SSF50677">
    <property type="entry name" value="ValRS/IleRS/LeuRS editing domain"/>
    <property type="match status" value="1"/>
</dbReference>
<evidence type="ECO:0000259" key="13">
    <source>
        <dbReference type="Pfam" id="PF08264"/>
    </source>
</evidence>
<dbReference type="FunFam" id="1.10.730.10:FF:000020">
    <property type="entry name" value="Leucine--tRNA ligase cytoplasmic"/>
    <property type="match status" value="1"/>
</dbReference>
<feature type="domain" description="Aminoacyl-tRNA synthetase class Ia" evidence="12">
    <location>
        <begin position="23"/>
        <end position="106"/>
    </location>
</feature>
<dbReference type="InterPro" id="IPR014729">
    <property type="entry name" value="Rossmann-like_a/b/a_fold"/>
</dbReference>
<dbReference type="SUPFAM" id="SSF52374">
    <property type="entry name" value="Nucleotidylyl transferase"/>
    <property type="match status" value="1"/>
</dbReference>
<dbReference type="NCBIfam" id="TIGR00395">
    <property type="entry name" value="leuS_arch"/>
    <property type="match status" value="1"/>
</dbReference>
<feature type="compositionally biased region" description="Basic and acidic residues" evidence="11">
    <location>
        <begin position="122"/>
        <end position="142"/>
    </location>
</feature>
<keyword evidence="6 10" id="KW-0648">Protein biosynthesis</keyword>
<keyword evidence="7 10" id="KW-0030">Aminoacyl-tRNA synthetase</keyword>
<dbReference type="Gene3D" id="1.10.730.10">
    <property type="entry name" value="Isoleucyl-tRNA Synthetase, Domain 1"/>
    <property type="match status" value="1"/>
</dbReference>
<dbReference type="GeneID" id="118468671"/>
<dbReference type="EC" id="6.1.1.4" evidence="2"/>
<comment type="catalytic activity">
    <reaction evidence="9">
        <text>tRNA(Leu) + L-leucine + ATP = L-leucyl-tRNA(Leu) + AMP + diphosphate</text>
        <dbReference type="Rhea" id="RHEA:11688"/>
        <dbReference type="Rhea" id="RHEA-COMP:9613"/>
        <dbReference type="Rhea" id="RHEA-COMP:9622"/>
        <dbReference type="ChEBI" id="CHEBI:30616"/>
        <dbReference type="ChEBI" id="CHEBI:33019"/>
        <dbReference type="ChEBI" id="CHEBI:57427"/>
        <dbReference type="ChEBI" id="CHEBI:78442"/>
        <dbReference type="ChEBI" id="CHEBI:78494"/>
        <dbReference type="ChEBI" id="CHEBI:456215"/>
        <dbReference type="EC" id="6.1.1.4"/>
    </reaction>
</comment>
<dbReference type="Pfam" id="PF08264">
    <property type="entry name" value="Anticodon_1"/>
    <property type="match status" value="1"/>
</dbReference>
<dbReference type="Pfam" id="PF24810">
    <property type="entry name" value="RBD_LARS1"/>
    <property type="match status" value="1"/>
</dbReference>
<accession>A0A182F4C6</accession>
<evidence type="ECO:0000256" key="4">
    <source>
        <dbReference type="ARBA" id="ARBA00022741"/>
    </source>
</evidence>
<evidence type="ECO:0000256" key="6">
    <source>
        <dbReference type="ARBA" id="ARBA00022917"/>
    </source>
</evidence>
<dbReference type="Proteomes" id="UP000069272">
    <property type="component" value="Chromosome 2L"/>
</dbReference>
<dbReference type="SUPFAM" id="SSF47323">
    <property type="entry name" value="Anticodon-binding domain of a subclass of class I aminoacyl-tRNA synthetases"/>
    <property type="match status" value="1"/>
</dbReference>
<dbReference type="Gene3D" id="3.90.740.10">
    <property type="entry name" value="Valyl/Leucyl/Isoleucyl-tRNA synthetase, editing domain"/>
    <property type="match status" value="1"/>
</dbReference>
<evidence type="ECO:0000259" key="12">
    <source>
        <dbReference type="Pfam" id="PF00133"/>
    </source>
</evidence>
<dbReference type="STRING" id="7167.A0A182F4C6"/>
<dbReference type="GO" id="GO:0005524">
    <property type="term" value="F:ATP binding"/>
    <property type="evidence" value="ECO:0007669"/>
    <property type="project" value="UniProtKB-KW"/>
</dbReference>
<dbReference type="PANTHER" id="PTHR45794">
    <property type="entry name" value="LEUCYL-TRNA SYNTHETASE"/>
    <property type="match status" value="1"/>
</dbReference>
<proteinExistence type="inferred from homology"/>
<dbReference type="InterPro" id="IPR009008">
    <property type="entry name" value="Val/Leu/Ile-tRNA-synth_edit"/>
</dbReference>
<protein>
    <recommendedName>
        <fullName evidence="2">leucine--tRNA ligase</fullName>
        <ecNumber evidence="2">6.1.1.4</ecNumber>
    </recommendedName>
    <alternativeName>
        <fullName evidence="8">Leucyl-tRNA synthetase</fullName>
    </alternativeName>
</protein>
<dbReference type="OrthoDB" id="10249672at2759"/>
<dbReference type="FunFam" id="3.90.740.10:FF:000001">
    <property type="entry name" value="Leucine--tRNA ligase, cytoplasmic"/>
    <property type="match status" value="1"/>
</dbReference>
<evidence type="ECO:0000259" key="14">
    <source>
        <dbReference type="Pfam" id="PF09334"/>
    </source>
</evidence>
<evidence type="ECO:0000313" key="17">
    <source>
        <dbReference type="EnsemblMetazoa" id="AALB001316-PA"/>
    </source>
</evidence>
<dbReference type="GO" id="GO:0002161">
    <property type="term" value="F:aminoacyl-tRNA deacylase activity"/>
    <property type="evidence" value="ECO:0007669"/>
    <property type="project" value="InterPro"/>
</dbReference>
<dbReference type="VEuPathDB" id="VectorBase:AALB001316"/>
<dbReference type="Pfam" id="PF09334">
    <property type="entry name" value="tRNA-synt_1g"/>
    <property type="match status" value="1"/>
</dbReference>
<comment type="similarity">
    <text evidence="1 10">Belongs to the class-I aminoacyl-tRNA synthetase family.</text>
</comment>
<keyword evidence="18" id="KW-1185">Reference proteome</keyword>
<evidence type="ECO:0000256" key="3">
    <source>
        <dbReference type="ARBA" id="ARBA00022598"/>
    </source>
</evidence>
<sequence>MAAGGERKGTFKVEFLQKIEREIQERWQKDRVYDVDAPAEPRTRDDEKFLVTFPYPYMNGRLHLGHAFSLSKAEFAVRYHRLKGRKVLFPLGFHCTGMPIKACADKLKREIELYGCPPVFPRDEPSAAEERPEDRDVVPKDKSKGKKSKATAKAGTAKFQWQIMQSLGLNDSEIAQFANTDHWLEYFPPLAIKDLKELGTHIDWRRTFITTDANPFYDSFVRWQFNHLRARGKIMYGKRHTIFSAKDGQPCMDHDRSSGEGVGPQEYTLIKMLVKGPLPAKLATVVAMRPVYLVCGTLRPETMYGQTNCWVHPDHHYIAFETVKGEVWVCSRRAARNMSYQGFTAKEGELKELTELVGQDILGLQLSAPLTSNPIIYSLPMLSIKEDKGTGIVTSVPSDSPDDYAALIDLQKKQPFREKYSISDEMVLPFQPIPIIEVPGLGNLCAVYAYEKFKIQSQNDREKLTEAKELVYLKGFYDGVMLVGEHRGKKVQDVKKDLKQYLIERNEADVYYEPEKTIISRSGDVCVVALCNQWYLNYGEEGWQRETAGHLHTMELFHDEVSRNFEHCLDWLHEYACSRTYGLGTKLPWDQQWLIESLSDSTIYMAFYTVAHLLQDGSFRGERPSPLGITASDMTPEVWDYIFFADAKPPSKSRVKRAALDRLRREFNFWYPVDLRVSGKDLIQNHLTFFLYNHVAIWPKEANRWPRGVRCNGHLLLNSAKMSKSDGNFLTLYEAIGKFSADGTRLCLADAGDSIEDANFVVSNADAGILRLYTFIEWVRETLASKPLLRKGAQDAGFNDQVFSSEMNLLTKQTDEFYRKMLFKEALRTGFFEFQSARDKYRELCGTDGMHVELVLEFIRCQSLLIAPICPHVAEHIWCDLLGNKKSILHATWPTVGAIDERKIKCSAYLMETAHSFRLALKNATQQGKAKGGKHQTPATSVVKPSEGTVWVAKTFPPWQSCVLDTMRGLYEANGGGLPDNKIIATELARKEVLKRYTKRVMPFAQMIRERVESVGGPGKQAMDVTLDFDECEVLAANAEYLRNTLELETLSFRYTDDPDTPEKMREEVRPGVPFIVFTTKPFVTVTLENPVERSGLFTVTINLSDGDTSHTLKEKLAKQLGFKADLSALEILRFEDPLLGPRRLPIFQDYRSAKVPIEEGTFAVDQEKREVRLTNGTVKNVNTGTSFIYVIN</sequence>
<reference evidence="17" key="2">
    <citation type="submission" date="2022-08" db="UniProtKB">
        <authorList>
            <consortium name="EnsemblMetazoa"/>
        </authorList>
    </citation>
    <scope>IDENTIFICATION</scope>
    <source>
        <strain evidence="17">STECLA/ALBI9_A</strain>
    </source>
</reference>
<evidence type="ECO:0000256" key="11">
    <source>
        <dbReference type="SAM" id="MobiDB-lite"/>
    </source>
</evidence>
<evidence type="ECO:0000256" key="8">
    <source>
        <dbReference type="ARBA" id="ARBA00030520"/>
    </source>
</evidence>
<feature type="domain" description="Methionyl/Leucyl tRNA synthetase" evidence="14">
    <location>
        <begin position="676"/>
        <end position="764"/>
    </location>
</feature>
<name>A0A182F4C6_ANOAL</name>
<evidence type="ECO:0000313" key="18">
    <source>
        <dbReference type="Proteomes" id="UP000069272"/>
    </source>
</evidence>
<dbReference type="Gene3D" id="3.40.50.620">
    <property type="entry name" value="HUPs"/>
    <property type="match status" value="1"/>
</dbReference>
<dbReference type="AlphaFoldDB" id="A0A182F4C6"/>
<keyword evidence="3 10" id="KW-0436">Ligase</keyword>
<dbReference type="InterPro" id="IPR001412">
    <property type="entry name" value="aa-tRNA-synth_I_CS"/>
</dbReference>
<dbReference type="Pfam" id="PF00133">
    <property type="entry name" value="tRNA-synt_1"/>
    <property type="match status" value="1"/>
</dbReference>
<feature type="domain" description="Leucine--tRNA ligase RagD-binding" evidence="16">
    <location>
        <begin position="952"/>
        <end position="1027"/>
    </location>
</feature>
<evidence type="ECO:0000259" key="15">
    <source>
        <dbReference type="Pfam" id="PF22947"/>
    </source>
</evidence>
<dbReference type="GO" id="GO:0004823">
    <property type="term" value="F:leucine-tRNA ligase activity"/>
    <property type="evidence" value="ECO:0007669"/>
    <property type="project" value="UniProtKB-EC"/>
</dbReference>
<dbReference type="KEGG" id="aali:118468671"/>
<feature type="domain" description="Leucine--tRNA ligase ubiquitin-like" evidence="15">
    <location>
        <begin position="1080"/>
        <end position="1192"/>
    </location>
</feature>
<reference evidence="17 18" key="1">
    <citation type="journal article" date="2017" name="G3 (Bethesda)">
        <title>The Physical Genome Mapping of Anopheles albimanus Corrected Scaffold Misassemblies and Identified Interarm Rearrangements in Genus Anopheles.</title>
        <authorList>
            <person name="Artemov G.N."/>
            <person name="Peery A.N."/>
            <person name="Jiang X."/>
            <person name="Tu Z."/>
            <person name="Stegniy V.N."/>
            <person name="Sharakhova M.V."/>
            <person name="Sharakhov I.V."/>
        </authorList>
    </citation>
    <scope>NUCLEOTIDE SEQUENCE [LARGE SCALE GENOMIC DNA]</scope>
    <source>
        <strain evidence="17 18">ALBI9_A</strain>
    </source>
</reference>
<evidence type="ECO:0000256" key="7">
    <source>
        <dbReference type="ARBA" id="ARBA00023146"/>
    </source>
</evidence>
<dbReference type="InterPro" id="IPR013155">
    <property type="entry name" value="M/V/L/I-tRNA-synth_anticd-bd"/>
</dbReference>
<evidence type="ECO:0000256" key="9">
    <source>
        <dbReference type="ARBA" id="ARBA00047469"/>
    </source>
</evidence>
<dbReference type="CDD" id="cd07959">
    <property type="entry name" value="Anticodon_Ia_Leu_AEc"/>
    <property type="match status" value="1"/>
</dbReference>
<evidence type="ECO:0000256" key="1">
    <source>
        <dbReference type="ARBA" id="ARBA00005594"/>
    </source>
</evidence>
<evidence type="ECO:0000259" key="16">
    <source>
        <dbReference type="Pfam" id="PF24810"/>
    </source>
</evidence>
<dbReference type="PROSITE" id="PS00178">
    <property type="entry name" value="AA_TRNA_LIGASE_I"/>
    <property type="match status" value="1"/>
</dbReference>
<feature type="region of interest" description="Disordered" evidence="11">
    <location>
        <begin position="122"/>
        <end position="151"/>
    </location>
</feature>
<organism evidence="17 18">
    <name type="scientific">Anopheles albimanus</name>
    <name type="common">New world malaria mosquito</name>
    <dbReference type="NCBI Taxonomy" id="7167"/>
    <lineage>
        <taxon>Eukaryota</taxon>
        <taxon>Metazoa</taxon>
        <taxon>Ecdysozoa</taxon>
        <taxon>Arthropoda</taxon>
        <taxon>Hexapoda</taxon>
        <taxon>Insecta</taxon>
        <taxon>Pterygota</taxon>
        <taxon>Neoptera</taxon>
        <taxon>Endopterygota</taxon>
        <taxon>Diptera</taxon>
        <taxon>Nematocera</taxon>
        <taxon>Culicoidea</taxon>
        <taxon>Culicidae</taxon>
        <taxon>Anophelinae</taxon>
        <taxon>Anopheles</taxon>
    </lineage>
</organism>
<dbReference type="CTD" id="326262"/>
<evidence type="ECO:0000256" key="2">
    <source>
        <dbReference type="ARBA" id="ARBA00013164"/>
    </source>
</evidence>